<evidence type="ECO:0000313" key="3">
    <source>
        <dbReference type="EMBL" id="MDP9729932.1"/>
    </source>
</evidence>
<keyword evidence="2" id="KW-0732">Signal</keyword>
<dbReference type="EMBL" id="JAURUO010000033">
    <property type="protein sequence ID" value="MDP9729932.1"/>
    <property type="molecule type" value="Genomic_DNA"/>
</dbReference>
<comment type="caution">
    <text evidence="3">The sequence shown here is derived from an EMBL/GenBank/DDBJ whole genome shotgun (WGS) entry which is preliminary data.</text>
</comment>
<evidence type="ECO:0000313" key="4">
    <source>
        <dbReference type="Proteomes" id="UP001229209"/>
    </source>
</evidence>
<name>A0ABT9M0A6_9BACL</name>
<gene>
    <name evidence="3" type="ORF">J2S04_002909</name>
</gene>
<dbReference type="PROSITE" id="PS51257">
    <property type="entry name" value="PROKAR_LIPOPROTEIN"/>
    <property type="match status" value="1"/>
</dbReference>
<keyword evidence="4" id="KW-1185">Reference proteome</keyword>
<feature type="chain" id="PRO_5045370338" description="Lipoprotein" evidence="2">
    <location>
        <begin position="23"/>
        <end position="326"/>
    </location>
</feature>
<sequence>MQKRIWGLTASMLALTCLTVTGCGNSGASSMFTTTNNNSQITALKSTHSLTTYSSSKANNNKSDRIKSTSTPSMKKSNLQTTIKLYPTPLIGVIEWLIKHTQVPIGAPIKLPQTSLKGFPSAVVQTTSNGWSAKIYMTKQPFHTNSLQILKKSKNGVLQNLVDWELGPSWSIGINNITVTSIPALHTESMNNLLNGFPLDADTESWISWSHRNISLGHGIVGTMYQLQNFSTTLVWNEGDWTFILPNSLEKTEIQVAHAMVKYMNVHLLPPSPGVATVQIGVHGDYANASFLQGNDVIHVSMAGFDETNEAVGVLRMAAKWKLLRL</sequence>
<feature type="signal peptide" evidence="2">
    <location>
        <begin position="1"/>
        <end position="22"/>
    </location>
</feature>
<proteinExistence type="predicted"/>
<evidence type="ECO:0000256" key="1">
    <source>
        <dbReference type="SAM" id="MobiDB-lite"/>
    </source>
</evidence>
<reference evidence="3 4" key="1">
    <citation type="submission" date="2023-07" db="EMBL/GenBank/DDBJ databases">
        <title>Genomic Encyclopedia of Type Strains, Phase IV (KMG-IV): sequencing the most valuable type-strain genomes for metagenomic binning, comparative biology and taxonomic classification.</title>
        <authorList>
            <person name="Goeker M."/>
        </authorList>
    </citation>
    <scope>NUCLEOTIDE SEQUENCE [LARGE SCALE GENOMIC DNA]</scope>
    <source>
        <strain evidence="3 4">DSM 25924</strain>
    </source>
</reference>
<accession>A0ABT9M0A6</accession>
<organism evidence="3 4">
    <name type="scientific">Alicyclobacillus tolerans</name>
    <dbReference type="NCBI Taxonomy" id="90970"/>
    <lineage>
        <taxon>Bacteria</taxon>
        <taxon>Bacillati</taxon>
        <taxon>Bacillota</taxon>
        <taxon>Bacilli</taxon>
        <taxon>Bacillales</taxon>
        <taxon>Alicyclobacillaceae</taxon>
        <taxon>Alicyclobacillus</taxon>
    </lineage>
</organism>
<dbReference type="Proteomes" id="UP001229209">
    <property type="component" value="Unassembled WGS sequence"/>
</dbReference>
<evidence type="ECO:0000256" key="2">
    <source>
        <dbReference type="SAM" id="SignalP"/>
    </source>
</evidence>
<protein>
    <recommendedName>
        <fullName evidence="5">Lipoprotein</fullName>
    </recommendedName>
</protein>
<feature type="region of interest" description="Disordered" evidence="1">
    <location>
        <begin position="53"/>
        <end position="74"/>
    </location>
</feature>
<evidence type="ECO:0008006" key="5">
    <source>
        <dbReference type="Google" id="ProtNLM"/>
    </source>
</evidence>